<dbReference type="EMBL" id="JACAZI010000008">
    <property type="protein sequence ID" value="KAF7354414.1"/>
    <property type="molecule type" value="Genomic_DNA"/>
</dbReference>
<keyword evidence="1" id="KW-0812">Transmembrane</keyword>
<evidence type="ECO:0000256" key="1">
    <source>
        <dbReference type="SAM" id="Phobius"/>
    </source>
</evidence>
<sequence>MTATTTATSSSSTAITPLKPALRRTHPPCTTLVFATAATLILIPCAAAATLIPATAKLIPPPLHARCAIHAAAIPVHAAALCVVPAAVTIGCAGHSHRRCPTTRFDTCPRSCKSRPALRLRPLYAMLPLYRNCTVLPHGFAARLRPGRILK</sequence>
<reference evidence="2" key="1">
    <citation type="submission" date="2020-05" db="EMBL/GenBank/DDBJ databases">
        <title>Mycena genomes resolve the evolution of fungal bioluminescence.</title>
        <authorList>
            <person name="Tsai I.J."/>
        </authorList>
    </citation>
    <scope>NUCLEOTIDE SEQUENCE</scope>
    <source>
        <strain evidence="2">CCC161011</strain>
    </source>
</reference>
<evidence type="ECO:0000313" key="2">
    <source>
        <dbReference type="EMBL" id="KAF7354414.1"/>
    </source>
</evidence>
<dbReference type="AlphaFoldDB" id="A0A8H7CXQ5"/>
<evidence type="ECO:0000313" key="3">
    <source>
        <dbReference type="Proteomes" id="UP000620124"/>
    </source>
</evidence>
<organism evidence="2 3">
    <name type="scientific">Mycena venus</name>
    <dbReference type="NCBI Taxonomy" id="2733690"/>
    <lineage>
        <taxon>Eukaryota</taxon>
        <taxon>Fungi</taxon>
        <taxon>Dikarya</taxon>
        <taxon>Basidiomycota</taxon>
        <taxon>Agaricomycotina</taxon>
        <taxon>Agaricomycetes</taxon>
        <taxon>Agaricomycetidae</taxon>
        <taxon>Agaricales</taxon>
        <taxon>Marasmiineae</taxon>
        <taxon>Mycenaceae</taxon>
        <taxon>Mycena</taxon>
    </lineage>
</organism>
<keyword evidence="1" id="KW-1133">Transmembrane helix</keyword>
<name>A0A8H7CXQ5_9AGAR</name>
<feature type="transmembrane region" description="Helical" evidence="1">
    <location>
        <begin position="32"/>
        <end position="52"/>
    </location>
</feature>
<protein>
    <submittedName>
        <fullName evidence="2">Uncharacterized protein</fullName>
    </submittedName>
</protein>
<gene>
    <name evidence="2" type="ORF">MVEN_01130400</name>
</gene>
<keyword evidence="3" id="KW-1185">Reference proteome</keyword>
<keyword evidence="1" id="KW-0472">Membrane</keyword>
<comment type="caution">
    <text evidence="2">The sequence shown here is derived from an EMBL/GenBank/DDBJ whole genome shotgun (WGS) entry which is preliminary data.</text>
</comment>
<proteinExistence type="predicted"/>
<dbReference type="Proteomes" id="UP000620124">
    <property type="component" value="Unassembled WGS sequence"/>
</dbReference>
<accession>A0A8H7CXQ5</accession>
<feature type="transmembrane region" description="Helical" evidence="1">
    <location>
        <begin position="72"/>
        <end position="94"/>
    </location>
</feature>